<sequence length="99" mass="10920">MTEIMAQCDVTEGEGEWYVLTAQFVPSRVIYGCDTCKDACDSVSVIMWLPKRDQECKDACDSVATKVEPQDASGRFVTKGAPKDACDSVATKMRTKGWE</sequence>
<evidence type="ECO:0000313" key="1">
    <source>
        <dbReference type="EMBL" id="MPC68419.1"/>
    </source>
</evidence>
<organism evidence="1 2">
    <name type="scientific">Portunus trituberculatus</name>
    <name type="common">Swimming crab</name>
    <name type="synonym">Neptunus trituberculatus</name>
    <dbReference type="NCBI Taxonomy" id="210409"/>
    <lineage>
        <taxon>Eukaryota</taxon>
        <taxon>Metazoa</taxon>
        <taxon>Ecdysozoa</taxon>
        <taxon>Arthropoda</taxon>
        <taxon>Crustacea</taxon>
        <taxon>Multicrustacea</taxon>
        <taxon>Malacostraca</taxon>
        <taxon>Eumalacostraca</taxon>
        <taxon>Eucarida</taxon>
        <taxon>Decapoda</taxon>
        <taxon>Pleocyemata</taxon>
        <taxon>Brachyura</taxon>
        <taxon>Eubrachyura</taxon>
        <taxon>Portunoidea</taxon>
        <taxon>Portunidae</taxon>
        <taxon>Portuninae</taxon>
        <taxon>Portunus</taxon>
    </lineage>
</organism>
<comment type="caution">
    <text evidence="1">The sequence shown here is derived from an EMBL/GenBank/DDBJ whole genome shotgun (WGS) entry which is preliminary data.</text>
</comment>
<evidence type="ECO:0000313" key="2">
    <source>
        <dbReference type="Proteomes" id="UP000324222"/>
    </source>
</evidence>
<accession>A0A5B7HF60</accession>
<gene>
    <name evidence="1" type="ORF">E2C01_062620</name>
</gene>
<name>A0A5B7HF60_PORTR</name>
<reference evidence="1 2" key="1">
    <citation type="submission" date="2019-05" db="EMBL/GenBank/DDBJ databases">
        <title>Another draft genome of Portunus trituberculatus and its Hox gene families provides insights of decapod evolution.</title>
        <authorList>
            <person name="Jeong J.-H."/>
            <person name="Song I."/>
            <person name="Kim S."/>
            <person name="Choi T."/>
            <person name="Kim D."/>
            <person name="Ryu S."/>
            <person name="Kim W."/>
        </authorList>
    </citation>
    <scope>NUCLEOTIDE SEQUENCE [LARGE SCALE GENOMIC DNA]</scope>
    <source>
        <tissue evidence="1">Muscle</tissue>
    </source>
</reference>
<keyword evidence="2" id="KW-1185">Reference proteome</keyword>
<dbReference type="EMBL" id="VSRR010027814">
    <property type="protein sequence ID" value="MPC68419.1"/>
    <property type="molecule type" value="Genomic_DNA"/>
</dbReference>
<dbReference type="Proteomes" id="UP000324222">
    <property type="component" value="Unassembled WGS sequence"/>
</dbReference>
<dbReference type="AlphaFoldDB" id="A0A5B7HF60"/>
<proteinExistence type="predicted"/>
<protein>
    <submittedName>
        <fullName evidence="1">Uncharacterized protein</fullName>
    </submittedName>
</protein>